<protein>
    <submittedName>
        <fullName evidence="2">Myristylated membrane protein</fullName>
    </submittedName>
</protein>
<evidence type="ECO:0000256" key="1">
    <source>
        <dbReference type="SAM" id="Phobius"/>
    </source>
</evidence>
<evidence type="ECO:0000313" key="2">
    <source>
        <dbReference type="EMBL" id="QQG31595.1"/>
    </source>
</evidence>
<dbReference type="EMBL" id="MW036632">
    <property type="protein sequence ID" value="QQG31595.1"/>
    <property type="molecule type" value="Genomic_DNA"/>
</dbReference>
<dbReference type="InterPro" id="IPR004251">
    <property type="entry name" value="Pox_virus_G9/A16"/>
</dbReference>
<reference evidence="2" key="1">
    <citation type="journal article" date="2021" name="Arch. Virol.">
        <title>First complete genome characterization of swinepox virus directly from a clinical sample indicates divergence of a Eurasian-lineage virus.</title>
        <authorList>
            <person name="Aasdev A."/>
            <person name="Mishra A."/>
            <person name="Bora D.P."/>
            <person name="Kurkure N.V."/>
            <person name="Barman N.N."/>
            <person name="Raut A.A."/>
        </authorList>
    </citation>
    <scope>NUCLEOTIDE SEQUENCE</scope>
    <source>
        <strain evidence="2">SwPV/India-Assam/16</strain>
    </source>
</reference>
<feature type="transmembrane region" description="Helical" evidence="1">
    <location>
        <begin position="344"/>
        <end position="364"/>
    </location>
</feature>
<keyword evidence="1" id="KW-0472">Membrane</keyword>
<organism evidence="2">
    <name type="scientific">Swinepox virus</name>
    <name type="common">SWPV</name>
    <dbReference type="NCBI Taxonomy" id="10276"/>
    <lineage>
        <taxon>Viruses</taxon>
        <taxon>Varidnaviria</taxon>
        <taxon>Bamfordvirae</taxon>
        <taxon>Nucleocytoviricota</taxon>
        <taxon>Pokkesviricetes</taxon>
        <taxon>Chitovirales</taxon>
        <taxon>Poxviridae</taxon>
        <taxon>Chordopoxvirinae</taxon>
        <taxon>Suipoxvirus</taxon>
        <taxon>Suipoxvirus swinepox</taxon>
    </lineage>
</organism>
<name>A0A881SY61_SWPV</name>
<accession>A0A881SY61</accession>
<gene>
    <name evidence="2" type="primary">SwPV104</name>
</gene>
<sequence>MGSYLSITNLKVEKDPVNYNKKYMFISFNYPEYDKTIGFYEELDTYTDENENDINPKFCLTDNIDVSYCGTFLSNDLAKKYVLTKGNSCRSFTFRPGSMIIYDNDITEDYIDNKLPDAAKEYISKGFQCKFIKKDYMVMDNKLGECCSKPSDICPEILNNGYKTNHCDTFMVNFCKTNPDNSQCLIWLRQKRQIALSTYLDICSENMDQRYCSEFIRVVRPDFYTFGDAALINFCNKFKGNRNCWCVFPPNQTITSEKYLGPRVCYLHECTDRTRDRKWLLYDQDIQRSRCKYTGCNININSLILENSKVDLISNCGYKNINRDSDPGEPKNTNKYNNIQTPNILEAVIIFIGISILFYCISVYHRKKINTNIINVRRR</sequence>
<proteinExistence type="predicted"/>
<keyword evidence="1" id="KW-0812">Transmembrane</keyword>
<dbReference type="Pfam" id="PF03003">
    <property type="entry name" value="Pox_G9-A16"/>
    <property type="match status" value="1"/>
</dbReference>
<keyword evidence="1" id="KW-1133">Transmembrane helix</keyword>
<organismHost>
    <name type="scientific">Sus scrofa</name>
    <name type="common">Pig</name>
    <dbReference type="NCBI Taxonomy" id="9823"/>
</organismHost>
<dbReference type="Proteomes" id="UP000671927">
    <property type="component" value="Segment"/>
</dbReference>